<gene>
    <name evidence="1" type="ORF">FB382_003753</name>
</gene>
<comment type="caution">
    <text evidence="1">The sequence shown here is derived from an EMBL/GenBank/DDBJ whole genome shotgun (WGS) entry which is preliminary data.</text>
</comment>
<reference evidence="1 2" key="1">
    <citation type="submission" date="2020-07" db="EMBL/GenBank/DDBJ databases">
        <title>Sequencing the genomes of 1000 actinobacteria strains.</title>
        <authorList>
            <person name="Klenk H.-P."/>
        </authorList>
    </citation>
    <scope>NUCLEOTIDE SEQUENCE [LARGE SCALE GENOMIC DNA]</scope>
    <source>
        <strain evidence="1 2">DSM 21349</strain>
    </source>
</reference>
<accession>A0A7W3J3B5</accession>
<name>A0A7W3J3B5_9ACTN</name>
<sequence>MAEQVARSQGADIATPQPPRIKHCWVTDRHGRLPGLLLEWRQLDGVWRGRVLHPIPEGDGWIVVEEWLSAELLERVDP</sequence>
<protein>
    <submittedName>
        <fullName evidence="1">Uncharacterized protein</fullName>
    </submittedName>
</protein>
<dbReference type="EMBL" id="JACGXA010000001">
    <property type="protein sequence ID" value="MBA8805462.1"/>
    <property type="molecule type" value="Genomic_DNA"/>
</dbReference>
<keyword evidence="2" id="KW-1185">Reference proteome</keyword>
<dbReference type="Proteomes" id="UP000580910">
    <property type="component" value="Unassembled WGS sequence"/>
</dbReference>
<dbReference type="AlphaFoldDB" id="A0A7W3J3B5"/>
<evidence type="ECO:0000313" key="1">
    <source>
        <dbReference type="EMBL" id="MBA8805462.1"/>
    </source>
</evidence>
<evidence type="ECO:0000313" key="2">
    <source>
        <dbReference type="Proteomes" id="UP000580910"/>
    </source>
</evidence>
<organism evidence="1 2">
    <name type="scientific">Nocardioides ginsengisegetis</name>
    <dbReference type="NCBI Taxonomy" id="661491"/>
    <lineage>
        <taxon>Bacteria</taxon>
        <taxon>Bacillati</taxon>
        <taxon>Actinomycetota</taxon>
        <taxon>Actinomycetes</taxon>
        <taxon>Propionibacteriales</taxon>
        <taxon>Nocardioidaceae</taxon>
        <taxon>Nocardioides</taxon>
    </lineage>
</organism>
<proteinExistence type="predicted"/>